<evidence type="ECO:0000313" key="2">
    <source>
        <dbReference type="Proteomes" id="UP000318693"/>
    </source>
</evidence>
<dbReference type="RefSeq" id="WP_143416573.1">
    <property type="nucleotide sequence ID" value="NZ_VJXR01000001.1"/>
</dbReference>
<dbReference type="Pfam" id="PF01042">
    <property type="entry name" value="Ribonuc_L-PSP"/>
    <property type="match status" value="1"/>
</dbReference>
<sequence length="134" mass="13747">MSTPHHVRTAGQVPAIPGAVRAGSLVVTSGVVAPTALARLTDPGMAAVPVAQQVTEALETLLSTLAEAGASPADVIKVEAFLRDAKDLAVWDAEFVKVWPRPGPARTTVVLGLAAPTLAIELQATAVVGDDRPR</sequence>
<dbReference type="CDD" id="cd00448">
    <property type="entry name" value="YjgF_YER057c_UK114_family"/>
    <property type="match status" value="1"/>
</dbReference>
<dbReference type="Proteomes" id="UP000318693">
    <property type="component" value="Unassembled WGS sequence"/>
</dbReference>
<dbReference type="PANTHER" id="PTHR43857">
    <property type="entry name" value="BLR7761 PROTEIN"/>
    <property type="match status" value="1"/>
</dbReference>
<dbReference type="SUPFAM" id="SSF55298">
    <property type="entry name" value="YjgF-like"/>
    <property type="match status" value="1"/>
</dbReference>
<evidence type="ECO:0000313" key="1">
    <source>
        <dbReference type="EMBL" id="TRW47619.1"/>
    </source>
</evidence>
<dbReference type="InterPro" id="IPR006175">
    <property type="entry name" value="YjgF/YER057c/UK114"/>
</dbReference>
<organism evidence="1 2">
    <name type="scientific">Georgenia yuyongxinii</name>
    <dbReference type="NCBI Taxonomy" id="2589797"/>
    <lineage>
        <taxon>Bacteria</taxon>
        <taxon>Bacillati</taxon>
        <taxon>Actinomycetota</taxon>
        <taxon>Actinomycetes</taxon>
        <taxon>Micrococcales</taxon>
        <taxon>Bogoriellaceae</taxon>
        <taxon>Georgenia</taxon>
    </lineage>
</organism>
<protein>
    <submittedName>
        <fullName evidence="1">RidA family protein</fullName>
    </submittedName>
</protein>
<dbReference type="PANTHER" id="PTHR43857:SF1">
    <property type="entry name" value="YJGH FAMILY PROTEIN"/>
    <property type="match status" value="1"/>
</dbReference>
<keyword evidence="2" id="KW-1185">Reference proteome</keyword>
<name>A0A552WYC4_9MICO</name>
<dbReference type="InterPro" id="IPR035959">
    <property type="entry name" value="RutC-like_sf"/>
</dbReference>
<reference evidence="1 2" key="1">
    <citation type="submission" date="2019-07" db="EMBL/GenBank/DDBJ databases">
        <title>Georgenia wutianyii sp. nov. and Georgenia *** sp. nov. isolated from plateau pika (Ochotona curzoniae) in the Qinghai-Tibet plateau of China.</title>
        <authorList>
            <person name="Tian Z."/>
        </authorList>
    </citation>
    <scope>NUCLEOTIDE SEQUENCE [LARGE SCALE GENOMIC DNA]</scope>
    <source>
        <strain evidence="1 2">Z446</strain>
    </source>
</reference>
<accession>A0A552WYC4</accession>
<dbReference type="AlphaFoldDB" id="A0A552WYC4"/>
<proteinExistence type="predicted"/>
<comment type="caution">
    <text evidence="1">The sequence shown here is derived from an EMBL/GenBank/DDBJ whole genome shotgun (WGS) entry which is preliminary data.</text>
</comment>
<gene>
    <name evidence="1" type="ORF">FJ693_00490</name>
</gene>
<dbReference type="EMBL" id="VJXR01000001">
    <property type="protein sequence ID" value="TRW47619.1"/>
    <property type="molecule type" value="Genomic_DNA"/>
</dbReference>
<dbReference type="Gene3D" id="3.30.1330.40">
    <property type="entry name" value="RutC-like"/>
    <property type="match status" value="1"/>
</dbReference>